<evidence type="ECO:0000313" key="1">
    <source>
        <dbReference type="EMBL" id="SVE13311.1"/>
    </source>
</evidence>
<evidence type="ECO:0008006" key="2">
    <source>
        <dbReference type="Google" id="ProtNLM"/>
    </source>
</evidence>
<feature type="non-terminal residue" evidence="1">
    <location>
        <position position="62"/>
    </location>
</feature>
<dbReference type="AlphaFoldDB" id="A0A383B0A4"/>
<dbReference type="EMBL" id="UINC01196345">
    <property type="protein sequence ID" value="SVE13311.1"/>
    <property type="molecule type" value="Genomic_DNA"/>
</dbReference>
<accession>A0A383B0A4</accession>
<reference evidence="1" key="1">
    <citation type="submission" date="2018-05" db="EMBL/GenBank/DDBJ databases">
        <authorList>
            <person name="Lanie J.A."/>
            <person name="Ng W.-L."/>
            <person name="Kazmierczak K.M."/>
            <person name="Andrzejewski T.M."/>
            <person name="Davidsen T.M."/>
            <person name="Wayne K.J."/>
            <person name="Tettelin H."/>
            <person name="Glass J.I."/>
            <person name="Rusch D."/>
            <person name="Podicherti R."/>
            <person name="Tsui H.-C.T."/>
            <person name="Winkler M.E."/>
        </authorList>
    </citation>
    <scope>NUCLEOTIDE SEQUENCE</scope>
</reference>
<sequence>MGFNKLRIDYLFFGGTGFFLMMSVCTADFQDPTVFNQLYPSNGISNWTGLIGAIIGGSLLEV</sequence>
<gene>
    <name evidence="1" type="ORF">METZ01_LOCUS466165</name>
</gene>
<proteinExistence type="predicted"/>
<organism evidence="1">
    <name type="scientific">marine metagenome</name>
    <dbReference type="NCBI Taxonomy" id="408172"/>
    <lineage>
        <taxon>unclassified sequences</taxon>
        <taxon>metagenomes</taxon>
        <taxon>ecological metagenomes</taxon>
    </lineage>
</organism>
<name>A0A383B0A4_9ZZZZ</name>
<protein>
    <recommendedName>
        <fullName evidence="2">DNA translocase FtsK 4TM region domain-containing protein</fullName>
    </recommendedName>
</protein>